<dbReference type="InterPro" id="IPR009060">
    <property type="entry name" value="UBA-like_sf"/>
</dbReference>
<evidence type="ECO:0000256" key="10">
    <source>
        <dbReference type="ARBA" id="ARBA00072431"/>
    </source>
</evidence>
<evidence type="ECO:0000313" key="16">
    <source>
        <dbReference type="Proteomes" id="UP000006701"/>
    </source>
</evidence>
<evidence type="ECO:0000256" key="2">
    <source>
        <dbReference type="ARBA" id="ARBA00022679"/>
    </source>
</evidence>
<evidence type="ECO:0000256" key="9">
    <source>
        <dbReference type="ARBA" id="ARBA00042190"/>
    </source>
</evidence>
<dbReference type="GO" id="GO:0036503">
    <property type="term" value="P:ERAD pathway"/>
    <property type="evidence" value="ECO:0007669"/>
    <property type="project" value="EnsemblFungi"/>
</dbReference>
<dbReference type="KEGG" id="act:ACLA_010300"/>
<dbReference type="EC" id="2.3.2.23" evidence="1"/>
<evidence type="ECO:0000256" key="6">
    <source>
        <dbReference type="ARBA" id="ARBA00039884"/>
    </source>
</evidence>
<dbReference type="PROSITE" id="PS00183">
    <property type="entry name" value="UBC_1"/>
    <property type="match status" value="1"/>
</dbReference>
<evidence type="ECO:0000256" key="7">
    <source>
        <dbReference type="ARBA" id="ARBA00041569"/>
    </source>
</evidence>
<keyword evidence="16" id="KW-1185">Reference proteome</keyword>
<dbReference type="GO" id="GO:0061631">
    <property type="term" value="F:ubiquitin conjugating enzyme activity"/>
    <property type="evidence" value="ECO:0007669"/>
    <property type="project" value="UniProtKB-EC"/>
</dbReference>
<keyword evidence="4 13" id="KW-0833">Ubl conjugation pathway</keyword>
<dbReference type="InterPro" id="IPR023313">
    <property type="entry name" value="UBQ-conjugating_AS"/>
</dbReference>
<dbReference type="GO" id="GO:0006511">
    <property type="term" value="P:ubiquitin-dependent protein catabolic process"/>
    <property type="evidence" value="ECO:0007669"/>
    <property type="project" value="EnsemblFungi"/>
</dbReference>
<dbReference type="AlphaFoldDB" id="A1CA36"/>
<dbReference type="GO" id="GO:0016050">
    <property type="term" value="P:vesicle organization"/>
    <property type="evidence" value="ECO:0007669"/>
    <property type="project" value="EnsemblFungi"/>
</dbReference>
<dbReference type="SUPFAM" id="SSF46934">
    <property type="entry name" value="UBA-like"/>
    <property type="match status" value="1"/>
</dbReference>
<dbReference type="GeneID" id="4706709"/>
<keyword evidence="5 13" id="KW-0067">ATP-binding</keyword>
<evidence type="ECO:0000256" key="11">
    <source>
        <dbReference type="ARBA" id="ARBA00077197"/>
    </source>
</evidence>
<evidence type="ECO:0000256" key="4">
    <source>
        <dbReference type="ARBA" id="ARBA00022786"/>
    </source>
</evidence>
<evidence type="ECO:0000256" key="3">
    <source>
        <dbReference type="ARBA" id="ARBA00022741"/>
    </source>
</evidence>
<dbReference type="GO" id="GO:0070628">
    <property type="term" value="F:proteasome binding"/>
    <property type="evidence" value="ECO:0007669"/>
    <property type="project" value="EnsemblFungi"/>
</dbReference>
<dbReference type="InterPro" id="IPR000608">
    <property type="entry name" value="UBC"/>
</dbReference>
<sequence>MASNRTRRIAKEIADIQADTYSQITAEPVGDDDDITHLRGTFPGPPGTPYEGGTYKIDVKIPTDYPFRPPVMKFETKVWHPNVSSQTGAICLDTLSTAWSPVLTIKSALLSLQSLLSTPEPKDPQDAEVANMLLRRPKEFERVAQEWAVIYAGAPRKHAGEGSGGATDESLRQQELRIKEEQEKEDLSKYVFASSRMPCFSAVSGELLLTVFIRYDGYNKDLIDRFCSMGFDVDRVVAAFKFYGIDRMGGEDYGLDEGYLGDITAHLLGES</sequence>
<organism evidence="15 16">
    <name type="scientific">Aspergillus clavatus (strain ATCC 1007 / CBS 513.65 / DSM 816 / NCTC 3887 / NRRL 1 / QM 1276 / 107)</name>
    <dbReference type="NCBI Taxonomy" id="344612"/>
    <lineage>
        <taxon>Eukaryota</taxon>
        <taxon>Fungi</taxon>
        <taxon>Dikarya</taxon>
        <taxon>Ascomycota</taxon>
        <taxon>Pezizomycotina</taxon>
        <taxon>Eurotiomycetes</taxon>
        <taxon>Eurotiomycetidae</taxon>
        <taxon>Eurotiales</taxon>
        <taxon>Aspergillaceae</taxon>
        <taxon>Aspergillus</taxon>
        <taxon>Aspergillus subgen. Fumigati</taxon>
    </lineage>
</organism>
<dbReference type="eggNOG" id="KOG0418">
    <property type="taxonomic scope" value="Eukaryota"/>
</dbReference>
<accession>A1CA36</accession>
<dbReference type="PROSITE" id="PS50127">
    <property type="entry name" value="UBC_2"/>
    <property type="match status" value="1"/>
</dbReference>
<dbReference type="OrthoDB" id="9993688at2759"/>
<keyword evidence="3 13" id="KW-0547">Nucleotide-binding</keyword>
<comment type="similarity">
    <text evidence="13">Belongs to the ubiquitin-conjugating enzyme family.</text>
</comment>
<evidence type="ECO:0000256" key="12">
    <source>
        <dbReference type="PROSITE-ProRule" id="PRU10133"/>
    </source>
</evidence>
<dbReference type="RefSeq" id="XP_001274030.1">
    <property type="nucleotide sequence ID" value="XM_001274029.1"/>
</dbReference>
<gene>
    <name evidence="15" type="ORF">ACLA_010300</name>
</gene>
<dbReference type="PANTHER" id="PTHR24067">
    <property type="entry name" value="UBIQUITIN-CONJUGATING ENZYME E2"/>
    <property type="match status" value="1"/>
</dbReference>
<dbReference type="InterPro" id="IPR015368">
    <property type="entry name" value="UBA_C_fun"/>
</dbReference>
<dbReference type="Pfam" id="PF00179">
    <property type="entry name" value="UQ_con"/>
    <property type="match status" value="1"/>
</dbReference>
<dbReference type="Pfam" id="PF09288">
    <property type="entry name" value="UBA_3"/>
    <property type="match status" value="1"/>
</dbReference>
<proteinExistence type="inferred from homology"/>
<dbReference type="EMBL" id="DS027049">
    <property type="protein sequence ID" value="EAW12604.1"/>
    <property type="molecule type" value="Genomic_DNA"/>
</dbReference>
<feature type="active site" description="Glycyl thioester intermediate" evidence="12">
    <location>
        <position position="91"/>
    </location>
</feature>
<evidence type="ECO:0000256" key="8">
    <source>
        <dbReference type="ARBA" id="ARBA00042179"/>
    </source>
</evidence>
<dbReference type="SUPFAM" id="SSF54495">
    <property type="entry name" value="UBC-like"/>
    <property type="match status" value="1"/>
</dbReference>
<evidence type="ECO:0000256" key="1">
    <source>
        <dbReference type="ARBA" id="ARBA00012486"/>
    </source>
</evidence>
<dbReference type="GO" id="GO:0005524">
    <property type="term" value="F:ATP binding"/>
    <property type="evidence" value="ECO:0007669"/>
    <property type="project" value="UniProtKB-UniRule"/>
</dbReference>
<dbReference type="OMA" id="THLRGQF"/>
<dbReference type="HOGENOM" id="CLU_030988_13_1_1"/>
<evidence type="ECO:0000256" key="5">
    <source>
        <dbReference type="ARBA" id="ARBA00022840"/>
    </source>
</evidence>
<protein>
    <recommendedName>
        <fullName evidence="10">Ubiquitin-conjugating enzyme E2 1</fullName>
        <ecNumber evidence="1">2.3.2.23</ecNumber>
    </recommendedName>
    <alternativeName>
        <fullName evidence="11">E2 ubiquitin-conjugating enzyme 1</fullName>
    </alternativeName>
    <alternativeName>
        <fullName evidence="8">E2 ubiquitin-conjugating enzyme 2</fullName>
    </alternativeName>
    <alternativeName>
        <fullName evidence="9">Ubiquitin carrier protein UBC2</fullName>
    </alternativeName>
    <alternativeName>
        <fullName evidence="6">Ubiquitin-conjugating enzyme E2 2</fullName>
    </alternativeName>
    <alternativeName>
        <fullName evidence="7">Ubiquitin-protein ligase UBC2</fullName>
    </alternativeName>
</protein>
<name>A1CA36_ASPCL</name>
<reference evidence="15 16" key="1">
    <citation type="journal article" date="2008" name="PLoS Genet.">
        <title>Genomic islands in the pathogenic filamentous fungus Aspergillus fumigatus.</title>
        <authorList>
            <person name="Fedorova N.D."/>
            <person name="Khaldi N."/>
            <person name="Joardar V.S."/>
            <person name="Maiti R."/>
            <person name="Amedeo P."/>
            <person name="Anderson M.J."/>
            <person name="Crabtree J."/>
            <person name="Silva J.C."/>
            <person name="Badger J.H."/>
            <person name="Albarraq A."/>
            <person name="Angiuoli S."/>
            <person name="Bussey H."/>
            <person name="Bowyer P."/>
            <person name="Cotty P.J."/>
            <person name="Dyer P.S."/>
            <person name="Egan A."/>
            <person name="Galens K."/>
            <person name="Fraser-Liggett C.M."/>
            <person name="Haas B.J."/>
            <person name="Inman J.M."/>
            <person name="Kent R."/>
            <person name="Lemieux S."/>
            <person name="Malavazi I."/>
            <person name="Orvis J."/>
            <person name="Roemer T."/>
            <person name="Ronning C.M."/>
            <person name="Sundaram J.P."/>
            <person name="Sutton G."/>
            <person name="Turner G."/>
            <person name="Venter J.C."/>
            <person name="White O.R."/>
            <person name="Whitty B.R."/>
            <person name="Youngman P."/>
            <person name="Wolfe K.H."/>
            <person name="Goldman G.H."/>
            <person name="Wortman J.R."/>
            <person name="Jiang B."/>
            <person name="Denning D.W."/>
            <person name="Nierman W.C."/>
        </authorList>
    </citation>
    <scope>NUCLEOTIDE SEQUENCE [LARGE SCALE GENOMIC DNA]</scope>
    <source>
        <strain evidence="16">ATCC 1007 / CBS 513.65 / DSM 816 / NCTC 3887 / NRRL 1</strain>
    </source>
</reference>
<dbReference type="Gene3D" id="3.10.110.10">
    <property type="entry name" value="Ubiquitin Conjugating Enzyme"/>
    <property type="match status" value="1"/>
</dbReference>
<evidence type="ECO:0000256" key="13">
    <source>
        <dbReference type="RuleBase" id="RU362109"/>
    </source>
</evidence>
<dbReference type="Proteomes" id="UP000006701">
    <property type="component" value="Unassembled WGS sequence"/>
</dbReference>
<dbReference type="SMART" id="SM00212">
    <property type="entry name" value="UBCc"/>
    <property type="match status" value="1"/>
</dbReference>
<dbReference type="InterPro" id="IPR050113">
    <property type="entry name" value="Ub_conjugating_enzyme"/>
</dbReference>
<dbReference type="FunFam" id="3.10.110.10:FF:000037">
    <property type="entry name" value="ubiquitin-conjugating enzyme E2 27"/>
    <property type="match status" value="1"/>
</dbReference>
<dbReference type="STRING" id="344612.A1CA36"/>
<evidence type="ECO:0000259" key="14">
    <source>
        <dbReference type="PROSITE" id="PS50127"/>
    </source>
</evidence>
<dbReference type="CDD" id="cd23800">
    <property type="entry name" value="UBCc_UBE2K"/>
    <property type="match status" value="1"/>
</dbReference>
<keyword evidence="2" id="KW-0808">Transferase</keyword>
<evidence type="ECO:0000313" key="15">
    <source>
        <dbReference type="EMBL" id="EAW12604.1"/>
    </source>
</evidence>
<dbReference type="VEuPathDB" id="FungiDB:ACLA_010300"/>
<dbReference type="InterPro" id="IPR016135">
    <property type="entry name" value="UBQ-conjugating_enzyme/RWD"/>
</dbReference>
<feature type="domain" description="UBC core" evidence="14">
    <location>
        <begin position="4"/>
        <end position="153"/>
    </location>
</feature>